<accession>A0A183DH97</accession>
<name>A0A183DH97_9BILA</name>
<dbReference type="GO" id="GO:0005525">
    <property type="term" value="F:GTP binding"/>
    <property type="evidence" value="ECO:0007669"/>
    <property type="project" value="InterPro"/>
</dbReference>
<evidence type="ECO:0000313" key="2">
    <source>
        <dbReference type="WBParaSite" id="GPUH_0000809701-mRNA-1"/>
    </source>
</evidence>
<dbReference type="Pfam" id="PF00735">
    <property type="entry name" value="Septin"/>
    <property type="match status" value="1"/>
</dbReference>
<proteinExistence type="predicted"/>
<feature type="domain" description="Septin-type G" evidence="1">
    <location>
        <begin position="1"/>
        <end position="37"/>
    </location>
</feature>
<protein>
    <submittedName>
        <fullName evidence="2">Septin-type G domain-containing protein</fullName>
    </submittedName>
</protein>
<evidence type="ECO:0000259" key="1">
    <source>
        <dbReference type="Pfam" id="PF00735"/>
    </source>
</evidence>
<reference evidence="2" key="1">
    <citation type="submission" date="2016-06" db="UniProtKB">
        <authorList>
            <consortium name="WormBaseParasite"/>
        </authorList>
    </citation>
    <scope>IDENTIFICATION</scope>
</reference>
<dbReference type="InterPro" id="IPR030379">
    <property type="entry name" value="G_SEPTIN_dom"/>
</dbReference>
<organism evidence="2">
    <name type="scientific">Gongylonema pulchrum</name>
    <dbReference type="NCBI Taxonomy" id="637853"/>
    <lineage>
        <taxon>Eukaryota</taxon>
        <taxon>Metazoa</taxon>
        <taxon>Ecdysozoa</taxon>
        <taxon>Nematoda</taxon>
        <taxon>Chromadorea</taxon>
        <taxon>Rhabditida</taxon>
        <taxon>Spirurina</taxon>
        <taxon>Spiruromorpha</taxon>
        <taxon>Spiruroidea</taxon>
        <taxon>Gongylonematidae</taxon>
        <taxon>Gongylonema</taxon>
    </lineage>
</organism>
<dbReference type="Gene3D" id="3.40.50.300">
    <property type="entry name" value="P-loop containing nucleotide triphosphate hydrolases"/>
    <property type="match status" value="1"/>
</dbReference>
<dbReference type="InterPro" id="IPR027417">
    <property type="entry name" value="P-loop_NTPase"/>
</dbReference>
<dbReference type="WBParaSite" id="GPUH_0000809701-mRNA-1">
    <property type="protein sequence ID" value="GPUH_0000809701-mRNA-1"/>
    <property type="gene ID" value="GPUH_0000809701"/>
</dbReference>
<sequence>LQRLAERVNVIPVIAKADTTCKDELIRFKSKVSPQNSSRLLIPFFFLDIFKHIQSNSVSLLPSSPRTRDHRQP</sequence>
<dbReference type="AlphaFoldDB" id="A0A183DH97"/>